<dbReference type="SUPFAM" id="SSF56672">
    <property type="entry name" value="DNA/RNA polymerases"/>
    <property type="match status" value="1"/>
</dbReference>
<proteinExistence type="predicted"/>
<evidence type="ECO:0000313" key="2">
    <source>
        <dbReference type="EMBL" id="JAT20541.1"/>
    </source>
</evidence>
<feature type="non-terminal residue" evidence="2">
    <location>
        <position position="673"/>
    </location>
</feature>
<dbReference type="PROSITE" id="PS50878">
    <property type="entry name" value="RT_POL"/>
    <property type="match status" value="1"/>
</dbReference>
<name>A0A1B6LA93_9HEMI</name>
<dbReference type="Gene3D" id="3.60.10.10">
    <property type="entry name" value="Endonuclease/exonuclease/phosphatase"/>
    <property type="match status" value="1"/>
</dbReference>
<feature type="non-terminal residue" evidence="2">
    <location>
        <position position="1"/>
    </location>
</feature>
<dbReference type="CDD" id="cd01650">
    <property type="entry name" value="RT_nLTR_like"/>
    <property type="match status" value="1"/>
</dbReference>
<accession>A0A1B6LA93</accession>
<dbReference type="GO" id="GO:0071897">
    <property type="term" value="P:DNA biosynthetic process"/>
    <property type="evidence" value="ECO:0007669"/>
    <property type="project" value="UniProtKB-ARBA"/>
</dbReference>
<dbReference type="Pfam" id="PF00078">
    <property type="entry name" value="RVT_1"/>
    <property type="match status" value="1"/>
</dbReference>
<dbReference type="InterPro" id="IPR043502">
    <property type="entry name" value="DNA/RNA_pol_sf"/>
</dbReference>
<organism evidence="2">
    <name type="scientific">Graphocephala atropunctata</name>
    <dbReference type="NCBI Taxonomy" id="36148"/>
    <lineage>
        <taxon>Eukaryota</taxon>
        <taxon>Metazoa</taxon>
        <taxon>Ecdysozoa</taxon>
        <taxon>Arthropoda</taxon>
        <taxon>Hexapoda</taxon>
        <taxon>Insecta</taxon>
        <taxon>Pterygota</taxon>
        <taxon>Neoptera</taxon>
        <taxon>Paraneoptera</taxon>
        <taxon>Hemiptera</taxon>
        <taxon>Auchenorrhyncha</taxon>
        <taxon>Membracoidea</taxon>
        <taxon>Cicadellidae</taxon>
        <taxon>Cicadellinae</taxon>
        <taxon>Cicadellini</taxon>
        <taxon>Graphocephala</taxon>
    </lineage>
</organism>
<feature type="domain" description="Reverse transcriptase" evidence="1">
    <location>
        <begin position="377"/>
        <end position="637"/>
    </location>
</feature>
<dbReference type="InterPro" id="IPR000477">
    <property type="entry name" value="RT_dom"/>
</dbReference>
<sequence length="673" mass="76019">VTLYRSSTGNLSLFLDKLHDIFSYSYHNKYNLVFAADFNVNFLSKTNSDTKELLNLIDCFGLNITVMEVTRPTLGEDVTKGSCIDNLLTTVHPDKGYSTVIHTGASDHYAILFEATLDNKTSRSVPQMTIVRPISAFGAAIFVSYLSQINWQDIYVESDVNLKFRIFLDKFLSVLNSSIPLKNKKVTPKQVDVSWYNKDLSEIKRELDRLHYIIKNTCSDKTLVIKNDYRKLKIVYRNEIKKAKLNFNNNLIDQASNKGKAAWSIINKSVRTNSRPSNSSVVLEPDNVNEYFVNSVLETANSIPLSNSDYSFYLNRLCALWPSTVGFTFNDFKVEDVYAAILSLSNSTCLDCYGLNAPILKLAASSICEILTYLFNECIKTGIFPEVLKTNKVIPVHKKGPKDQFCNYRPISIITAVSKVLERLVHKQLVCYLESNNLLSDCQFGFRAKRSTTDAVQSFVNDCLEGLELKSNVNFRSYDLSKAFDTVNHCILLHKLKSYGFSQLVVSFFSSYLSNRCQYVYLNGFVSETRPVSLGVPQGSILGPTLFILYINDLPVNLNDDCSSTYLFADDLGLKVSAKSVNECKEMLSYKTSIVNDWCAANKLCLNDKKIQDLHLTLSTRPSDCEDLSLKFLGIFIQSNLKWQTHIDHVASQMSRGIFLIRSLNGTISTDHL</sequence>
<dbReference type="AlphaFoldDB" id="A0A1B6LA93"/>
<dbReference type="SUPFAM" id="SSF56219">
    <property type="entry name" value="DNase I-like"/>
    <property type="match status" value="1"/>
</dbReference>
<evidence type="ECO:0000259" key="1">
    <source>
        <dbReference type="PROSITE" id="PS50878"/>
    </source>
</evidence>
<dbReference type="EMBL" id="GEBQ01019436">
    <property type="protein sequence ID" value="JAT20541.1"/>
    <property type="molecule type" value="Transcribed_RNA"/>
</dbReference>
<dbReference type="InterPro" id="IPR036691">
    <property type="entry name" value="Endo/exonu/phosph_ase_sf"/>
</dbReference>
<dbReference type="PANTHER" id="PTHR33332">
    <property type="entry name" value="REVERSE TRANSCRIPTASE DOMAIN-CONTAINING PROTEIN"/>
    <property type="match status" value="1"/>
</dbReference>
<gene>
    <name evidence="2" type="ORF">g.9636</name>
</gene>
<protein>
    <recommendedName>
        <fullName evidence="1">Reverse transcriptase domain-containing protein</fullName>
    </recommendedName>
</protein>
<reference evidence="2" key="1">
    <citation type="submission" date="2015-11" db="EMBL/GenBank/DDBJ databases">
        <title>De novo transcriptome assembly of four potential Pierce s Disease insect vectors from Arizona vineyards.</title>
        <authorList>
            <person name="Tassone E.E."/>
        </authorList>
    </citation>
    <scope>NUCLEOTIDE SEQUENCE</scope>
</reference>